<evidence type="ECO:0000256" key="3">
    <source>
        <dbReference type="ARBA" id="ARBA00022722"/>
    </source>
</evidence>
<proteinExistence type="inferred from homology"/>
<evidence type="ECO:0000259" key="8">
    <source>
        <dbReference type="SMART" id="SM00477"/>
    </source>
</evidence>
<comment type="similarity">
    <text evidence="2">Belongs to the DNA/RNA non-specific endonuclease family.</text>
</comment>
<dbReference type="GO" id="GO:0046872">
    <property type="term" value="F:metal ion binding"/>
    <property type="evidence" value="ECO:0007669"/>
    <property type="project" value="UniProtKB-KW"/>
</dbReference>
<dbReference type="AlphaFoldDB" id="A0A0F8W844"/>
<evidence type="ECO:0000256" key="6">
    <source>
        <dbReference type="ARBA" id="ARBA00022801"/>
    </source>
</evidence>
<name>A0A0F8W844_9ZZZZ</name>
<dbReference type="SMART" id="SM00477">
    <property type="entry name" value="NUC"/>
    <property type="match status" value="1"/>
</dbReference>
<evidence type="ECO:0000256" key="2">
    <source>
        <dbReference type="ARBA" id="ARBA00010052"/>
    </source>
</evidence>
<keyword evidence="7" id="KW-0460">Magnesium</keyword>
<evidence type="ECO:0000256" key="7">
    <source>
        <dbReference type="ARBA" id="ARBA00022842"/>
    </source>
</evidence>
<dbReference type="InterPro" id="IPR044929">
    <property type="entry name" value="DNA/RNA_non-sp_Endonuclease_sf"/>
</dbReference>
<dbReference type="GO" id="GO:0016787">
    <property type="term" value="F:hydrolase activity"/>
    <property type="evidence" value="ECO:0007669"/>
    <property type="project" value="UniProtKB-KW"/>
</dbReference>
<dbReference type="PANTHER" id="PTHR13966:SF5">
    <property type="entry name" value="ENDONUCLEASE G, MITOCHONDRIAL"/>
    <property type="match status" value="1"/>
</dbReference>
<protein>
    <recommendedName>
        <fullName evidence="11">Endonuclease</fullName>
    </recommendedName>
</protein>
<comment type="caution">
    <text evidence="10">The sequence shown here is derived from an EMBL/GenBank/DDBJ whole genome shotgun (WGS) entry which is preliminary data.</text>
</comment>
<feature type="non-terminal residue" evidence="10">
    <location>
        <position position="1"/>
    </location>
</feature>
<evidence type="ECO:0000256" key="4">
    <source>
        <dbReference type="ARBA" id="ARBA00022723"/>
    </source>
</evidence>
<feature type="domain" description="DNA/RNA non-specific endonuclease/pyrophosphatase/phosphodiesterase" evidence="9">
    <location>
        <begin position="1"/>
        <end position="115"/>
    </location>
</feature>
<dbReference type="PANTHER" id="PTHR13966">
    <property type="entry name" value="ENDONUCLEASE RELATED"/>
    <property type="match status" value="1"/>
</dbReference>
<dbReference type="SMART" id="SM00892">
    <property type="entry name" value="Endonuclease_NS"/>
    <property type="match status" value="1"/>
</dbReference>
<feature type="domain" description="ENPP1-3/EXOG-like endonuclease/phosphodiesterase" evidence="8">
    <location>
        <begin position="1"/>
        <end position="114"/>
    </location>
</feature>
<dbReference type="GO" id="GO:0003676">
    <property type="term" value="F:nucleic acid binding"/>
    <property type="evidence" value="ECO:0007669"/>
    <property type="project" value="InterPro"/>
</dbReference>
<dbReference type="GO" id="GO:0004519">
    <property type="term" value="F:endonuclease activity"/>
    <property type="evidence" value="ECO:0007669"/>
    <property type="project" value="UniProtKB-KW"/>
</dbReference>
<evidence type="ECO:0000256" key="5">
    <source>
        <dbReference type="ARBA" id="ARBA00022759"/>
    </source>
</evidence>
<evidence type="ECO:0008006" key="11">
    <source>
        <dbReference type="Google" id="ProtNLM"/>
    </source>
</evidence>
<dbReference type="InterPro" id="IPR018524">
    <property type="entry name" value="DNA/RNA_endonuclease_AS"/>
</dbReference>
<sequence>RKDPHVSTGSATLSDYKGSGYDRGHIIPAADMKWSPDAMSASFFMSNMSPQDPSFNRGIWKKLEEQVREWAVGNREIYVVTGPVLTEFPHSINCTFFRTAGNTSCSASSGIGQSGMV</sequence>
<accession>A0A0F8W844</accession>
<keyword evidence="3" id="KW-0540">Nuclease</keyword>
<evidence type="ECO:0000259" key="9">
    <source>
        <dbReference type="SMART" id="SM00892"/>
    </source>
</evidence>
<dbReference type="InterPro" id="IPR001604">
    <property type="entry name" value="Endo_G_ENPP1-like_dom"/>
</dbReference>
<evidence type="ECO:0000313" key="10">
    <source>
        <dbReference type="EMBL" id="KKK52962.1"/>
    </source>
</evidence>
<dbReference type="Gene3D" id="3.40.570.10">
    <property type="entry name" value="Extracellular Endonuclease, subunit A"/>
    <property type="match status" value="1"/>
</dbReference>
<dbReference type="EMBL" id="LAZR01066750">
    <property type="protein sequence ID" value="KKK52962.1"/>
    <property type="molecule type" value="Genomic_DNA"/>
</dbReference>
<keyword evidence="6" id="KW-0378">Hydrolase</keyword>
<dbReference type="Pfam" id="PF01223">
    <property type="entry name" value="Endonuclease_NS"/>
    <property type="match status" value="1"/>
</dbReference>
<evidence type="ECO:0000256" key="1">
    <source>
        <dbReference type="ARBA" id="ARBA00001946"/>
    </source>
</evidence>
<dbReference type="InterPro" id="IPR020821">
    <property type="entry name" value="ENPP1-3/EXOG-like_nuc-like"/>
</dbReference>
<comment type="cofactor">
    <cofactor evidence="1">
        <name>Mg(2+)</name>
        <dbReference type="ChEBI" id="CHEBI:18420"/>
    </cofactor>
</comment>
<dbReference type="PROSITE" id="PS01070">
    <property type="entry name" value="NUCLEASE_NON_SPEC"/>
    <property type="match status" value="1"/>
</dbReference>
<dbReference type="SUPFAM" id="SSF54060">
    <property type="entry name" value="His-Me finger endonucleases"/>
    <property type="match status" value="1"/>
</dbReference>
<dbReference type="InterPro" id="IPR040255">
    <property type="entry name" value="Non-specific_endonuclease"/>
</dbReference>
<keyword evidence="4" id="KW-0479">Metal-binding</keyword>
<keyword evidence="5" id="KW-0255">Endonuclease</keyword>
<organism evidence="10">
    <name type="scientific">marine sediment metagenome</name>
    <dbReference type="NCBI Taxonomy" id="412755"/>
    <lineage>
        <taxon>unclassified sequences</taxon>
        <taxon>metagenomes</taxon>
        <taxon>ecological metagenomes</taxon>
    </lineage>
</organism>
<reference evidence="10" key="1">
    <citation type="journal article" date="2015" name="Nature">
        <title>Complex archaea that bridge the gap between prokaryotes and eukaryotes.</title>
        <authorList>
            <person name="Spang A."/>
            <person name="Saw J.H."/>
            <person name="Jorgensen S.L."/>
            <person name="Zaremba-Niedzwiedzka K."/>
            <person name="Martijn J."/>
            <person name="Lind A.E."/>
            <person name="van Eijk R."/>
            <person name="Schleper C."/>
            <person name="Guy L."/>
            <person name="Ettema T.J."/>
        </authorList>
    </citation>
    <scope>NUCLEOTIDE SEQUENCE</scope>
</reference>
<gene>
    <name evidence="10" type="ORF">LCGC14_3099610</name>
</gene>
<dbReference type="InterPro" id="IPR044925">
    <property type="entry name" value="His-Me_finger_sf"/>
</dbReference>